<name>A0A419DF57_9BACT</name>
<reference evidence="1 2" key="1">
    <citation type="journal article" date="2017" name="ISME J.">
        <title>Energy and carbon metabolisms in a deep terrestrial subsurface fluid microbial community.</title>
        <authorList>
            <person name="Momper L."/>
            <person name="Jungbluth S.P."/>
            <person name="Lee M.D."/>
            <person name="Amend J.P."/>
        </authorList>
    </citation>
    <scope>NUCLEOTIDE SEQUENCE [LARGE SCALE GENOMIC DNA]</scope>
    <source>
        <strain evidence="1">SURF_29</strain>
    </source>
</reference>
<evidence type="ECO:0000313" key="1">
    <source>
        <dbReference type="EMBL" id="RJO61732.1"/>
    </source>
</evidence>
<sequence>MGNERIKIITHHGRGFISRVAHGRKVGETTRSELFRLRHGNAIERDDAIGAIFQNLYGFRPMMDALAKNRFCVRVHPDDIEKWETYEQGRISELQALPSVSMPSCGGGDFPYPFA</sequence>
<dbReference type="EMBL" id="QZJW01000012">
    <property type="protein sequence ID" value="RJO61732.1"/>
    <property type="molecule type" value="Genomic_DNA"/>
</dbReference>
<evidence type="ECO:0000313" key="2">
    <source>
        <dbReference type="Proteomes" id="UP000285655"/>
    </source>
</evidence>
<dbReference type="AlphaFoldDB" id="A0A419DF57"/>
<gene>
    <name evidence="1" type="ORF">C4544_01925</name>
</gene>
<accession>A0A419DF57</accession>
<protein>
    <submittedName>
        <fullName evidence="1">Uncharacterized protein</fullName>
    </submittedName>
</protein>
<organism evidence="1 2">
    <name type="scientific">candidate division WS5 bacterium</name>
    <dbReference type="NCBI Taxonomy" id="2093353"/>
    <lineage>
        <taxon>Bacteria</taxon>
        <taxon>candidate division WS5</taxon>
    </lineage>
</organism>
<comment type="caution">
    <text evidence="1">The sequence shown here is derived from an EMBL/GenBank/DDBJ whole genome shotgun (WGS) entry which is preliminary data.</text>
</comment>
<dbReference type="Proteomes" id="UP000285655">
    <property type="component" value="Unassembled WGS sequence"/>
</dbReference>
<proteinExistence type="predicted"/>